<keyword evidence="2" id="KW-1185">Reference proteome</keyword>
<name>A0ABQ1WAV2_9FLAO</name>
<comment type="caution">
    <text evidence="1">The sequence shown here is derived from an EMBL/GenBank/DDBJ whole genome shotgun (WGS) entry which is preliminary data.</text>
</comment>
<proteinExistence type="predicted"/>
<gene>
    <name evidence="1" type="ORF">GCM10011532_03860</name>
</gene>
<evidence type="ECO:0000313" key="2">
    <source>
        <dbReference type="Proteomes" id="UP000605733"/>
    </source>
</evidence>
<sequence length="93" mass="11185">MVNLIQLKFNFLSLEDIDFIIRQNSIQLMELWGISYYDAKFYVERVMREFAKKGNVQNVLDEQIVSIFEVRNNRNCSREHNRINRLIKPLAYA</sequence>
<organism evidence="1 2">
    <name type="scientific">Christiangramia forsetii</name>
    <dbReference type="NCBI Taxonomy" id="411153"/>
    <lineage>
        <taxon>Bacteria</taxon>
        <taxon>Pseudomonadati</taxon>
        <taxon>Bacteroidota</taxon>
        <taxon>Flavobacteriia</taxon>
        <taxon>Flavobacteriales</taxon>
        <taxon>Flavobacteriaceae</taxon>
        <taxon>Christiangramia</taxon>
    </lineage>
</organism>
<dbReference type="RefSeq" id="WP_011710351.1">
    <property type="nucleotide sequence ID" value="NZ_BMIX01000001.1"/>
</dbReference>
<evidence type="ECO:0000313" key="1">
    <source>
        <dbReference type="EMBL" id="GGG23880.1"/>
    </source>
</evidence>
<protein>
    <submittedName>
        <fullName evidence="1">Uncharacterized protein</fullName>
    </submittedName>
</protein>
<accession>A0ABQ1WAV2</accession>
<dbReference type="Proteomes" id="UP000605733">
    <property type="component" value="Unassembled WGS sequence"/>
</dbReference>
<dbReference type="EMBL" id="BMIX01000001">
    <property type="protein sequence ID" value="GGG23880.1"/>
    <property type="molecule type" value="Genomic_DNA"/>
</dbReference>
<reference evidence="2" key="1">
    <citation type="journal article" date="2019" name="Int. J. Syst. Evol. Microbiol.">
        <title>The Global Catalogue of Microorganisms (GCM) 10K type strain sequencing project: providing services to taxonomists for standard genome sequencing and annotation.</title>
        <authorList>
            <consortium name="The Broad Institute Genomics Platform"/>
            <consortium name="The Broad Institute Genome Sequencing Center for Infectious Disease"/>
            <person name="Wu L."/>
            <person name="Ma J."/>
        </authorList>
    </citation>
    <scope>NUCLEOTIDE SEQUENCE [LARGE SCALE GENOMIC DNA]</scope>
    <source>
        <strain evidence="2">CGMCC 1.15422</strain>
    </source>
</reference>